<protein>
    <submittedName>
        <fullName evidence="1">Uncharacterized protein</fullName>
    </submittedName>
</protein>
<dbReference type="Proteomes" id="UP001595898">
    <property type="component" value="Unassembled WGS sequence"/>
</dbReference>
<evidence type="ECO:0000313" key="2">
    <source>
        <dbReference type="Proteomes" id="UP001595898"/>
    </source>
</evidence>
<name>A0ABD5PIG3_9EURY</name>
<accession>A0ABD5PIG3</accession>
<sequence length="100" mass="11100">MAAGKKPKRYQFASSIDLTAAFSSFEIEYLTVSESRVIAIYTQSILNIEVEDGSLENARILDVEVLDHSSRVGDDDPTDLVQTMIGQISRSTGADFREIR</sequence>
<proteinExistence type="predicted"/>
<reference evidence="1 2" key="1">
    <citation type="journal article" date="2019" name="Int. J. Syst. Evol. Microbiol.">
        <title>The Global Catalogue of Microorganisms (GCM) 10K type strain sequencing project: providing services to taxonomists for standard genome sequencing and annotation.</title>
        <authorList>
            <consortium name="The Broad Institute Genomics Platform"/>
            <consortium name="The Broad Institute Genome Sequencing Center for Infectious Disease"/>
            <person name="Wu L."/>
            <person name="Ma J."/>
        </authorList>
    </citation>
    <scope>NUCLEOTIDE SEQUENCE [LARGE SCALE GENOMIC DNA]</scope>
    <source>
        <strain evidence="1 2">WLHS5</strain>
    </source>
</reference>
<evidence type="ECO:0000313" key="1">
    <source>
        <dbReference type="EMBL" id="MFC4540372.1"/>
    </source>
</evidence>
<keyword evidence="2" id="KW-1185">Reference proteome</keyword>
<dbReference type="AlphaFoldDB" id="A0ABD5PIG3"/>
<dbReference type="EMBL" id="JBHSFA010000001">
    <property type="protein sequence ID" value="MFC4540372.1"/>
    <property type="molecule type" value="Genomic_DNA"/>
</dbReference>
<comment type="caution">
    <text evidence="1">The sequence shown here is derived from an EMBL/GenBank/DDBJ whole genome shotgun (WGS) entry which is preliminary data.</text>
</comment>
<organism evidence="1 2">
    <name type="scientific">Halosolutus amylolyticus</name>
    <dbReference type="NCBI Taxonomy" id="2932267"/>
    <lineage>
        <taxon>Archaea</taxon>
        <taxon>Methanobacteriati</taxon>
        <taxon>Methanobacteriota</taxon>
        <taxon>Stenosarchaea group</taxon>
        <taxon>Halobacteria</taxon>
        <taxon>Halobacteriales</taxon>
        <taxon>Natrialbaceae</taxon>
        <taxon>Halosolutus</taxon>
    </lineage>
</organism>
<gene>
    <name evidence="1" type="ORF">ACFO5R_00270</name>
</gene>
<dbReference type="RefSeq" id="WP_250142417.1">
    <property type="nucleotide sequence ID" value="NZ_JALIQP010000007.1"/>
</dbReference>